<sequence length="124" mass="13521">MGEGLMTIGMFENVDNVDTLIHGCFWREGAKSNLFWGLCFDFKVVFACRFGRLVLAGIQVMEAGLDAIPSPPCNSRNLASSSQHGRSGMFSGLRSVTQNQGEDVDILDCCIEGSGTERIKLARL</sequence>
<evidence type="ECO:0000313" key="2">
    <source>
        <dbReference type="Proteomes" id="UP001141806"/>
    </source>
</evidence>
<dbReference type="AlphaFoldDB" id="A0A9Q0H3B3"/>
<comment type="caution">
    <text evidence="1">The sequence shown here is derived from an EMBL/GenBank/DDBJ whole genome shotgun (WGS) entry which is preliminary data.</text>
</comment>
<gene>
    <name evidence="1" type="ORF">NE237_025581</name>
</gene>
<proteinExistence type="predicted"/>
<reference evidence="1" key="1">
    <citation type="journal article" date="2023" name="Plant J.">
        <title>The genome of the king protea, Protea cynaroides.</title>
        <authorList>
            <person name="Chang J."/>
            <person name="Duong T.A."/>
            <person name="Schoeman C."/>
            <person name="Ma X."/>
            <person name="Roodt D."/>
            <person name="Barker N."/>
            <person name="Li Z."/>
            <person name="Van de Peer Y."/>
            <person name="Mizrachi E."/>
        </authorList>
    </citation>
    <scope>NUCLEOTIDE SEQUENCE</scope>
    <source>
        <tissue evidence="1">Young leaves</tissue>
    </source>
</reference>
<dbReference type="EMBL" id="JAMYWD010000010">
    <property type="protein sequence ID" value="KAJ4958470.1"/>
    <property type="molecule type" value="Genomic_DNA"/>
</dbReference>
<keyword evidence="2" id="KW-1185">Reference proteome</keyword>
<organism evidence="1 2">
    <name type="scientific">Protea cynaroides</name>
    <dbReference type="NCBI Taxonomy" id="273540"/>
    <lineage>
        <taxon>Eukaryota</taxon>
        <taxon>Viridiplantae</taxon>
        <taxon>Streptophyta</taxon>
        <taxon>Embryophyta</taxon>
        <taxon>Tracheophyta</taxon>
        <taxon>Spermatophyta</taxon>
        <taxon>Magnoliopsida</taxon>
        <taxon>Proteales</taxon>
        <taxon>Proteaceae</taxon>
        <taxon>Protea</taxon>
    </lineage>
</organism>
<dbReference type="Proteomes" id="UP001141806">
    <property type="component" value="Unassembled WGS sequence"/>
</dbReference>
<evidence type="ECO:0000313" key="1">
    <source>
        <dbReference type="EMBL" id="KAJ4958470.1"/>
    </source>
</evidence>
<name>A0A9Q0H3B3_9MAGN</name>
<protein>
    <submittedName>
        <fullName evidence="1">Uncharacterized protein</fullName>
    </submittedName>
</protein>
<accession>A0A9Q0H3B3</accession>